<feature type="binding site" evidence="9 10">
    <location>
        <position position="314"/>
    </location>
    <ligand>
        <name>S-adenosyl-L-methionine</name>
        <dbReference type="ChEBI" id="CHEBI:59789"/>
    </ligand>
</feature>
<feature type="active site" evidence="11">
    <location>
        <position position="389"/>
    </location>
</feature>
<dbReference type="EMBL" id="LDUG01000036">
    <property type="protein sequence ID" value="KVW94337.1"/>
    <property type="molecule type" value="Genomic_DNA"/>
</dbReference>
<keyword evidence="6 9" id="KW-0479">Metal-binding</keyword>
<dbReference type="GO" id="GO:0003723">
    <property type="term" value="F:RNA binding"/>
    <property type="evidence" value="ECO:0007669"/>
    <property type="project" value="InterPro"/>
</dbReference>
<dbReference type="CDD" id="cd02440">
    <property type="entry name" value="AdoMet_MTases"/>
    <property type="match status" value="1"/>
</dbReference>
<feature type="binding site" evidence="9 10">
    <location>
        <position position="264"/>
    </location>
    <ligand>
        <name>S-adenosyl-L-methionine</name>
        <dbReference type="ChEBI" id="CHEBI:59789"/>
    </ligand>
</feature>
<dbReference type="AlphaFoldDB" id="A0A119CV32"/>
<organism evidence="13 14">
    <name type="scientific">Thiobacillus denitrificans</name>
    <dbReference type="NCBI Taxonomy" id="36861"/>
    <lineage>
        <taxon>Bacteria</taxon>
        <taxon>Pseudomonadati</taxon>
        <taxon>Pseudomonadota</taxon>
        <taxon>Betaproteobacteria</taxon>
        <taxon>Nitrosomonadales</taxon>
        <taxon>Thiobacillaceae</taxon>
        <taxon>Thiobacillus</taxon>
    </lineage>
</organism>
<proteinExistence type="inferred from homology"/>
<dbReference type="Gene3D" id="3.40.50.150">
    <property type="entry name" value="Vaccinia Virus protein VP39"/>
    <property type="match status" value="1"/>
</dbReference>
<feature type="domain" description="TRAM" evidence="12">
    <location>
        <begin position="1"/>
        <end position="54"/>
    </location>
</feature>
<dbReference type="PROSITE" id="PS51687">
    <property type="entry name" value="SAM_MT_RNA_M5U"/>
    <property type="match status" value="1"/>
</dbReference>
<dbReference type="Proteomes" id="UP000064243">
    <property type="component" value="Unassembled WGS sequence"/>
</dbReference>
<dbReference type="PROSITE" id="PS50926">
    <property type="entry name" value="TRAM"/>
    <property type="match status" value="1"/>
</dbReference>
<evidence type="ECO:0000256" key="11">
    <source>
        <dbReference type="PROSITE-ProRule" id="PRU10015"/>
    </source>
</evidence>
<feature type="binding site" evidence="9">
    <location>
        <position position="341"/>
    </location>
    <ligand>
        <name>S-adenosyl-L-methionine</name>
        <dbReference type="ChEBI" id="CHEBI:59789"/>
    </ligand>
</feature>
<feature type="binding site" evidence="9">
    <location>
        <position position="298"/>
    </location>
    <ligand>
        <name>S-adenosyl-L-methionine</name>
        <dbReference type="ChEBI" id="CHEBI:59789"/>
    </ligand>
</feature>
<protein>
    <recommendedName>
        <fullName evidence="9">23S rRNA (uracil(1939)-C(5))-methyltransferase RlmD</fullName>
        <ecNumber evidence="9">2.1.1.190</ecNumber>
    </recommendedName>
    <alternativeName>
        <fullName evidence="9">23S rRNA(m5U1939)-methyltransferase</fullName>
    </alternativeName>
</protein>
<dbReference type="GO" id="GO:0051539">
    <property type="term" value="F:4 iron, 4 sulfur cluster binding"/>
    <property type="evidence" value="ECO:0007669"/>
    <property type="project" value="UniProtKB-KW"/>
</dbReference>
<evidence type="ECO:0000259" key="12">
    <source>
        <dbReference type="PROSITE" id="PS50926"/>
    </source>
</evidence>
<evidence type="ECO:0000313" key="14">
    <source>
        <dbReference type="Proteomes" id="UP000064243"/>
    </source>
</evidence>
<dbReference type="HAMAP" id="MF_01010">
    <property type="entry name" value="23SrRNA_methyltr_RlmD"/>
    <property type="match status" value="1"/>
</dbReference>
<comment type="catalytic activity">
    <reaction evidence="9">
        <text>uridine(1939) in 23S rRNA + S-adenosyl-L-methionine = 5-methyluridine(1939) in 23S rRNA + S-adenosyl-L-homocysteine + H(+)</text>
        <dbReference type="Rhea" id="RHEA:42908"/>
        <dbReference type="Rhea" id="RHEA-COMP:10278"/>
        <dbReference type="Rhea" id="RHEA-COMP:10279"/>
        <dbReference type="ChEBI" id="CHEBI:15378"/>
        <dbReference type="ChEBI" id="CHEBI:57856"/>
        <dbReference type="ChEBI" id="CHEBI:59789"/>
        <dbReference type="ChEBI" id="CHEBI:65315"/>
        <dbReference type="ChEBI" id="CHEBI:74447"/>
        <dbReference type="EC" id="2.1.1.190"/>
    </reaction>
</comment>
<reference evidence="13 14" key="1">
    <citation type="journal article" date="2015" name="Appl. Environ. Microbiol.">
        <title>Aerobic and Anaerobic Thiosulfate Oxidation by a Cold-Adapted, Subglacial Chemoautotroph.</title>
        <authorList>
            <person name="Harrold Z.R."/>
            <person name="Skidmore M.L."/>
            <person name="Hamilton T.L."/>
            <person name="Desch L."/>
            <person name="Amada K."/>
            <person name="van Gelder W."/>
            <person name="Glover K."/>
            <person name="Roden E.E."/>
            <person name="Boyd E.S."/>
        </authorList>
    </citation>
    <scope>NUCLEOTIDE SEQUENCE [LARGE SCALE GENOMIC DNA]</scope>
    <source>
        <strain evidence="13 14">RG</strain>
    </source>
</reference>
<keyword evidence="3 9" id="KW-0489">Methyltransferase</keyword>
<dbReference type="PROSITE" id="PS01230">
    <property type="entry name" value="TRMA_1"/>
    <property type="match status" value="1"/>
</dbReference>
<dbReference type="OrthoDB" id="9804590at2"/>
<dbReference type="InterPro" id="IPR002792">
    <property type="entry name" value="TRAM_dom"/>
</dbReference>
<dbReference type="SUPFAM" id="SSF53335">
    <property type="entry name" value="S-adenosyl-L-methionine-dependent methyltransferases"/>
    <property type="match status" value="1"/>
</dbReference>
<keyword evidence="5 9" id="KW-0949">S-adenosyl-L-methionine</keyword>
<feature type="binding site" evidence="9 10">
    <location>
        <position position="293"/>
    </location>
    <ligand>
        <name>S-adenosyl-L-methionine</name>
        <dbReference type="ChEBI" id="CHEBI:59789"/>
    </ligand>
</feature>
<name>A0A119CV32_THIDE</name>
<dbReference type="PANTHER" id="PTHR11061:SF49">
    <property type="entry name" value="23S RRNA (URACIL(1939)-C(5))-METHYLTRANSFERASE RLMD"/>
    <property type="match status" value="1"/>
</dbReference>
<dbReference type="InterPro" id="IPR012340">
    <property type="entry name" value="NA-bd_OB-fold"/>
</dbReference>
<feature type="binding site" evidence="9">
    <location>
        <position position="73"/>
    </location>
    <ligand>
        <name>[4Fe-4S] cluster</name>
        <dbReference type="ChEBI" id="CHEBI:49883"/>
    </ligand>
</feature>
<keyword evidence="2 9" id="KW-0698">rRNA processing</keyword>
<gene>
    <name evidence="9" type="primary">rlmD</name>
    <name evidence="13" type="ORF">ABW22_13235</name>
</gene>
<comment type="similarity">
    <text evidence="9">Belongs to the class I-like SAM-binding methyltransferase superfamily. RNA M5U methyltransferase family. RlmD subfamily.</text>
</comment>
<dbReference type="STRING" id="1123392.GCA_000376425_02973"/>
<dbReference type="SUPFAM" id="SSF50249">
    <property type="entry name" value="Nucleic acid-binding proteins"/>
    <property type="match status" value="1"/>
</dbReference>
<sequence length="432" mass="47251">MNPIVDILSLDHAGHGIARIDGKVTFVDGALAGERAEIAVYREHAKYNSANAIAILKASSQRAEPRCKYFGRCGGCSMQHLEASAQVAAKQRVLEDTLARIGKVKPDVMLPALHGPSWAYRTRARLSARWLDKKGGGLVGFREKRSSFIVDMTSCEVLTPDVSKLLLPLRELINALSNADHIPQIEVAVGEHVTVLVFRLLAPWTDDDAVKVRAFADQHRVQIWEQAKGPDTVRPFWPHIAPELSYSLPEFGLVMPFRPTDFTQVNVAMNRALVSRALRLLAPQPGERIADLFCGLGNFTLPLAKSGAAVLGIEGSAELVARARENALHNNLANARFALDNLFEMTPEKFAALGPFDKLLIDPPRSGAIEMVKSLPEAGAPQRIVYVSCDPATLARDAEVLVHTKGYRLEAAGVANMFPHTAHVESIALFER</sequence>
<keyword evidence="7 9" id="KW-0408">Iron</keyword>
<evidence type="ECO:0000256" key="7">
    <source>
        <dbReference type="ARBA" id="ARBA00023004"/>
    </source>
</evidence>
<dbReference type="GO" id="GO:0005506">
    <property type="term" value="F:iron ion binding"/>
    <property type="evidence" value="ECO:0007669"/>
    <property type="project" value="UniProtKB-UniRule"/>
</dbReference>
<evidence type="ECO:0000256" key="1">
    <source>
        <dbReference type="ARBA" id="ARBA00022485"/>
    </source>
</evidence>
<dbReference type="Pfam" id="PF05958">
    <property type="entry name" value="tRNA_U5-meth_tr"/>
    <property type="match status" value="1"/>
</dbReference>
<evidence type="ECO:0000256" key="8">
    <source>
        <dbReference type="ARBA" id="ARBA00023014"/>
    </source>
</evidence>
<evidence type="ECO:0000256" key="4">
    <source>
        <dbReference type="ARBA" id="ARBA00022679"/>
    </source>
</evidence>
<dbReference type="InterPro" id="IPR029063">
    <property type="entry name" value="SAM-dependent_MTases_sf"/>
</dbReference>
<evidence type="ECO:0000256" key="3">
    <source>
        <dbReference type="ARBA" id="ARBA00022603"/>
    </source>
</evidence>
<dbReference type="PATRIC" id="fig|36861.3.peg.2435"/>
<keyword evidence="8 9" id="KW-0411">Iron-sulfur</keyword>
<comment type="function">
    <text evidence="9">Catalyzes the formation of 5-methyl-uridine at position 1939 (m5U1939) in 23S rRNA.</text>
</comment>
<evidence type="ECO:0000256" key="2">
    <source>
        <dbReference type="ARBA" id="ARBA00022552"/>
    </source>
</evidence>
<evidence type="ECO:0000256" key="6">
    <source>
        <dbReference type="ARBA" id="ARBA00022723"/>
    </source>
</evidence>
<feature type="binding site" evidence="9 10">
    <location>
        <position position="362"/>
    </location>
    <ligand>
        <name>S-adenosyl-L-methionine</name>
        <dbReference type="ChEBI" id="CHEBI:59789"/>
    </ligand>
</feature>
<dbReference type="GO" id="GO:0070475">
    <property type="term" value="P:rRNA base methylation"/>
    <property type="evidence" value="ECO:0007669"/>
    <property type="project" value="TreeGrafter"/>
</dbReference>
<evidence type="ECO:0000313" key="13">
    <source>
        <dbReference type="EMBL" id="KVW94337.1"/>
    </source>
</evidence>
<dbReference type="RefSeq" id="WP_059757518.1">
    <property type="nucleotide sequence ID" value="NZ_LDUG01000036.1"/>
</dbReference>
<evidence type="ECO:0000256" key="10">
    <source>
        <dbReference type="PROSITE-ProRule" id="PRU01024"/>
    </source>
</evidence>
<dbReference type="Gene3D" id="2.40.50.1070">
    <property type="match status" value="1"/>
</dbReference>
<dbReference type="Pfam" id="PF01938">
    <property type="entry name" value="TRAM"/>
    <property type="match status" value="1"/>
</dbReference>
<dbReference type="NCBIfam" id="NF009639">
    <property type="entry name" value="PRK13168.1"/>
    <property type="match status" value="1"/>
</dbReference>
<dbReference type="InterPro" id="IPR001566">
    <property type="entry name" value="23S_rRNA_MeTrfase_RlmD"/>
</dbReference>
<dbReference type="PANTHER" id="PTHR11061">
    <property type="entry name" value="RNA M5U METHYLTRANSFERASE"/>
    <property type="match status" value="1"/>
</dbReference>
<feature type="binding site" evidence="9">
    <location>
        <position position="76"/>
    </location>
    <ligand>
        <name>[4Fe-4S] cluster</name>
        <dbReference type="ChEBI" id="CHEBI:49883"/>
    </ligand>
</feature>
<dbReference type="Gene3D" id="2.40.50.140">
    <property type="entry name" value="Nucleic acid-binding proteins"/>
    <property type="match status" value="1"/>
</dbReference>
<feature type="binding site" evidence="9">
    <location>
        <position position="155"/>
    </location>
    <ligand>
        <name>[4Fe-4S] cluster</name>
        <dbReference type="ChEBI" id="CHEBI:49883"/>
    </ligand>
</feature>
<dbReference type="InterPro" id="IPR010280">
    <property type="entry name" value="U5_MeTrfase_fam"/>
</dbReference>
<dbReference type="GO" id="GO:0070041">
    <property type="term" value="F:rRNA (uridine-C5-)-methyltransferase activity"/>
    <property type="evidence" value="ECO:0007669"/>
    <property type="project" value="UniProtKB-UniRule"/>
</dbReference>
<keyword evidence="14" id="KW-1185">Reference proteome</keyword>
<evidence type="ECO:0000256" key="9">
    <source>
        <dbReference type="HAMAP-Rule" id="MF_01010"/>
    </source>
</evidence>
<dbReference type="NCBIfam" id="TIGR00479">
    <property type="entry name" value="rumA"/>
    <property type="match status" value="1"/>
</dbReference>
<comment type="caution">
    <text evidence="13">The sequence shown here is derived from an EMBL/GenBank/DDBJ whole genome shotgun (WGS) entry which is preliminary data.</text>
</comment>
<keyword evidence="1 9" id="KW-0004">4Fe-4S</keyword>
<keyword evidence="4 9" id="KW-0808">Transferase</keyword>
<evidence type="ECO:0000256" key="5">
    <source>
        <dbReference type="ARBA" id="ARBA00022691"/>
    </source>
</evidence>
<dbReference type="InterPro" id="IPR030390">
    <property type="entry name" value="MeTrfase_TrmA_AS"/>
</dbReference>
<feature type="active site" description="Nucleophile" evidence="9 10">
    <location>
        <position position="389"/>
    </location>
</feature>
<dbReference type="EC" id="2.1.1.190" evidence="9"/>
<feature type="binding site" evidence="9">
    <location>
        <position position="67"/>
    </location>
    <ligand>
        <name>[4Fe-4S] cluster</name>
        <dbReference type="ChEBI" id="CHEBI:49883"/>
    </ligand>
</feature>
<accession>A0A119CV32</accession>